<feature type="compositionally biased region" description="Basic and acidic residues" evidence="5">
    <location>
        <begin position="349"/>
        <end position="372"/>
    </location>
</feature>
<comment type="caution">
    <text evidence="3">Lacks conserved residue(s) required for the propagation of feature annotation.</text>
</comment>
<gene>
    <name evidence="7" type="ORF">CHS0354_014980</name>
</gene>
<dbReference type="InterPro" id="IPR036850">
    <property type="entry name" value="NDK-like_dom_sf"/>
</dbReference>
<comment type="caution">
    <text evidence="7">The sequence shown here is derived from an EMBL/GenBank/DDBJ whole genome shotgun (WGS) entry which is preliminary data.</text>
</comment>
<proteinExistence type="inferred from homology"/>
<comment type="subcellular location">
    <subcellularLocation>
        <location evidence="1">Cytoplasm</location>
    </subcellularLocation>
</comment>
<feature type="compositionally biased region" description="Polar residues" evidence="5">
    <location>
        <begin position="373"/>
        <end position="382"/>
    </location>
</feature>
<comment type="similarity">
    <text evidence="3">Belongs to the NDK family.</text>
</comment>
<feature type="coiled-coil region" evidence="4">
    <location>
        <begin position="600"/>
        <end position="638"/>
    </location>
</feature>
<dbReference type="Pfam" id="PF00334">
    <property type="entry name" value="NDK"/>
    <property type="match status" value="2"/>
</dbReference>
<dbReference type="EMBL" id="JAEAOA010000931">
    <property type="protein sequence ID" value="KAK3592483.1"/>
    <property type="molecule type" value="Genomic_DNA"/>
</dbReference>
<evidence type="ECO:0000313" key="8">
    <source>
        <dbReference type="Proteomes" id="UP001195483"/>
    </source>
</evidence>
<reference evidence="7" key="3">
    <citation type="submission" date="2023-05" db="EMBL/GenBank/DDBJ databases">
        <authorList>
            <person name="Smith C.H."/>
        </authorList>
    </citation>
    <scope>NUCLEOTIDE SEQUENCE</scope>
    <source>
        <strain evidence="7">CHS0354</strain>
        <tissue evidence="7">Mantle</tissue>
    </source>
</reference>
<keyword evidence="4" id="KW-0175">Coiled coil</keyword>
<feature type="region of interest" description="Disordered" evidence="5">
    <location>
        <begin position="509"/>
        <end position="561"/>
    </location>
</feature>
<feature type="region of interest" description="Disordered" evidence="5">
    <location>
        <begin position="1057"/>
        <end position="1100"/>
    </location>
</feature>
<dbReference type="SMART" id="SM00562">
    <property type="entry name" value="NDK"/>
    <property type="match status" value="1"/>
</dbReference>
<keyword evidence="8" id="KW-1185">Reference proteome</keyword>
<evidence type="ECO:0000313" key="7">
    <source>
        <dbReference type="EMBL" id="KAK3592483.1"/>
    </source>
</evidence>
<dbReference type="PROSITE" id="PS51374">
    <property type="entry name" value="NDPK_LIKE"/>
    <property type="match status" value="2"/>
</dbReference>
<evidence type="ECO:0000256" key="1">
    <source>
        <dbReference type="ARBA" id="ARBA00004496"/>
    </source>
</evidence>
<dbReference type="PANTHER" id="PTHR43109:SF3">
    <property type="entry name" value="DYNEIN AXONEMAL ASSEMBLY FACTOR 8"/>
    <property type="match status" value="1"/>
</dbReference>
<evidence type="ECO:0000259" key="6">
    <source>
        <dbReference type="SMART" id="SM00562"/>
    </source>
</evidence>
<evidence type="ECO:0000256" key="3">
    <source>
        <dbReference type="PROSITE-ProRule" id="PRU00706"/>
    </source>
</evidence>
<feature type="region of interest" description="Disordered" evidence="5">
    <location>
        <begin position="94"/>
        <end position="122"/>
    </location>
</feature>
<reference evidence="7" key="2">
    <citation type="journal article" date="2021" name="Genome Biol. Evol.">
        <title>Developing a high-quality reference genome for a parasitic bivalve with doubly uniparental inheritance (Bivalvia: Unionida).</title>
        <authorList>
            <person name="Smith C.H."/>
        </authorList>
    </citation>
    <scope>NUCLEOTIDE SEQUENCE</scope>
    <source>
        <strain evidence="7">CHS0354</strain>
        <tissue evidence="7">Mantle</tissue>
    </source>
</reference>
<name>A0AAE0VVS5_9BIVA</name>
<accession>A0AAE0VVS5</accession>
<evidence type="ECO:0000256" key="2">
    <source>
        <dbReference type="ARBA" id="ARBA00022490"/>
    </source>
</evidence>
<dbReference type="SUPFAM" id="SSF54919">
    <property type="entry name" value="Nucleoside diphosphate kinase, NDK"/>
    <property type="match status" value="3"/>
</dbReference>
<feature type="compositionally biased region" description="Basic and acidic residues" evidence="5">
    <location>
        <begin position="414"/>
        <end position="425"/>
    </location>
</feature>
<feature type="region of interest" description="Disordered" evidence="5">
    <location>
        <begin position="400"/>
        <end position="425"/>
    </location>
</feature>
<protein>
    <recommendedName>
        <fullName evidence="6">Nucleoside diphosphate kinase-like domain-containing protein</fullName>
    </recommendedName>
</protein>
<evidence type="ECO:0000256" key="5">
    <source>
        <dbReference type="SAM" id="MobiDB-lite"/>
    </source>
</evidence>
<dbReference type="GO" id="GO:0005879">
    <property type="term" value="C:axonemal microtubule"/>
    <property type="evidence" value="ECO:0007669"/>
    <property type="project" value="TreeGrafter"/>
</dbReference>
<feature type="domain" description="Nucleoside diphosphate kinase-like" evidence="6">
    <location>
        <begin position="1488"/>
        <end position="1626"/>
    </location>
</feature>
<dbReference type="PANTHER" id="PTHR43109">
    <property type="entry name" value="NUCLEOSIDE DIPHOSPHATE KINASE 7"/>
    <property type="match status" value="1"/>
</dbReference>
<evidence type="ECO:0000256" key="4">
    <source>
        <dbReference type="SAM" id="Coils"/>
    </source>
</evidence>
<keyword evidence="2" id="KW-0963">Cytoplasm</keyword>
<feature type="region of interest" description="Disordered" evidence="5">
    <location>
        <begin position="336"/>
        <end position="382"/>
    </location>
</feature>
<feature type="compositionally biased region" description="Polar residues" evidence="5">
    <location>
        <begin position="101"/>
        <end position="118"/>
    </location>
</feature>
<feature type="compositionally biased region" description="Basic and acidic residues" evidence="5">
    <location>
        <begin position="1086"/>
        <end position="1097"/>
    </location>
</feature>
<reference evidence="7" key="1">
    <citation type="journal article" date="2021" name="Genome Biol. Evol.">
        <title>A High-Quality Reference Genome for a Parasitic Bivalve with Doubly Uniparental Inheritance (Bivalvia: Unionida).</title>
        <authorList>
            <person name="Smith C.H."/>
        </authorList>
    </citation>
    <scope>NUCLEOTIDE SEQUENCE</scope>
    <source>
        <strain evidence="7">CHS0354</strain>
    </source>
</reference>
<feature type="compositionally biased region" description="Basic residues" evidence="5">
    <location>
        <begin position="1063"/>
        <end position="1080"/>
    </location>
</feature>
<dbReference type="Gene3D" id="3.30.70.141">
    <property type="entry name" value="Nucleoside diphosphate kinase-like domain"/>
    <property type="match status" value="3"/>
</dbReference>
<dbReference type="InterPro" id="IPR034907">
    <property type="entry name" value="NDK-like_dom"/>
</dbReference>
<sequence length="1830" mass="205397">MAKIKGHQMDSSTDSQNIHTYLQESDLQVSEVTEGMAVSVNQIPGISSLKPKMDSIFSEVVKNLPEIDFDLSDIESDEEPVIFHRHLKSSLIDVEKDQDASESNESSPNDTPIPQLQDSGPVDKSSIIFSNYMMETYDNDLAYMLQKEGHSGKSSWTEIFGKKEDADESRDDTEEDNVLNDIEIKSDSSCEKPELKLQNWMEMEIHDEDLDKDIDTAEEDMDQNNMNEKEERGDGDFEVEDTFIDNVERKRAVEENITSSNTMREENFMQETWREDLYFTLSETDKEDKKMKRQFEKEKQRMKDKLIATSYVSASAPVLSTQALNNIDLDSLLQSLQEDNRYGPPRPRTALESERRNNEANKAFHEAEERSPKNSGQKSSGSLTLIQRLAQIAMEESGVDISNIDPSTGAIKSNAEEKKDTQESVKKTVMKDKIVMFEQKDEETPIEKKTASCGTNTSDFVPRILTPRVLKIENKREERAATVFLDLRNFEQQKQEQQQSIGRVQQILGIDPSSRQSDSSESEDDVSWQEQRKKLKQNLSAKGATAAALPDKYQPARPLPSYKLPPRVINLSNCLPSKRVTNESVSELEVTTLSGGAKARREAELAAEREKEQRLEVARKLREERDQERQNRIRLGKRLEAMRPSASVSGHQSCAEATPVIFDIDASYEPAPCSLPPILTTHQECLLLTVHLSSNGEIILHRGKSNKSVDTGDGLSASYTALLTWLLSLVPHNFSYLQEKSNRTESSPLTLPFNVIGLQQMWMNEQLCLIVAVTPTDKFDAKFFPVKSKKGKLKDELKDSSTFQKHMIKFLSTNTIKTVSPWLEDMESMEVASAQEVSLEHKVAYIYRPPLPEITTKPLSTFIQVNSDPQAAFKVFNTSVGFFWQTVDCAEGFLDQNLNDEDESYDTQITMSLIYKKIFQEPCFMMGFFNRLLQEGLDLAGVRLLYPTQELLSLPMAKPSVPVDNSDTKSKVDVLNNIGPVLAIGIRGTFARSIWLDAVGPSDPALARRTDPNSLCALYGGASRDECLLFCPRNTSRIQTELSRWFGARVPPGGSIDVGQPYIRKKHLRNGSPKGRKSKKVTWTDTQEKNEADDSLHRPPATLTATTKSEIFLVLSPLVPPKSFGIILATCQRRGFQIRGVKRCRLSTKRAASLGIAGESLGSFCPGTEATSDSLVTFEEALTDHHDHLKQGKQQEADFPSTILQLQKENASHNAASLIEACMVQLTLQGIMNAVQAKVDHHLESRHLLHAANYSDSLLNTLGGDFSKCFDPEIQINPNYVLPQLHTNPELEQITVLLLLGHDILKSCGLFVGKLMCMLPYSRTPTSLPFTEGMELLGMKWVPSLNPTQAKEVTQYEVGDRLWKENLHTLITEPALVLALRGVDAFAKLSSVVQSCPTTGKVESSGHQDMLMSRTAEEAYTYIRLFFTERELFADPESRPLLPYLPQSRHHLTENDSLRMKRSKVLTRASQKDESIFDIMLAGPQPITTCLIIKPRAFSKHFPKIMKKVVQQGFNVVGLRLVTLDENIAASLVSEEIEDSTEIAKHVSYMTSGPCICLCLQRENAIKWLLDLLGPLDPQSARRQSQFYWRGVFGVDLVMNGFHGSKNYDAAVAEQKMLFPDGLCCEPTEELQMEQIPCCGEDSIIDMKHFYTRQVKIMKKEATSNDNLLEGTHNLLLQTTCIVLTPLLLRKRETYPGYVEIIDALVTHGFSIVGARMIWFSKAQAELFLHVIDAGSFQLVPLLLSGPSLVLALERENAVVAFDSILGGSTHSDSLLSKYGSQILQPPDVKHSHQMLTFFFDHLIPGSQVEIVLESERVTEPQSDEVQAGE</sequence>
<organism evidence="7 8">
    <name type="scientific">Potamilus streckersoni</name>
    <dbReference type="NCBI Taxonomy" id="2493646"/>
    <lineage>
        <taxon>Eukaryota</taxon>
        <taxon>Metazoa</taxon>
        <taxon>Spiralia</taxon>
        <taxon>Lophotrochozoa</taxon>
        <taxon>Mollusca</taxon>
        <taxon>Bivalvia</taxon>
        <taxon>Autobranchia</taxon>
        <taxon>Heteroconchia</taxon>
        <taxon>Palaeoheterodonta</taxon>
        <taxon>Unionida</taxon>
        <taxon>Unionoidea</taxon>
        <taxon>Unionidae</taxon>
        <taxon>Ambleminae</taxon>
        <taxon>Lampsilini</taxon>
        <taxon>Potamilus</taxon>
    </lineage>
</organism>
<dbReference type="Proteomes" id="UP001195483">
    <property type="component" value="Unassembled WGS sequence"/>
</dbReference>